<comment type="caution">
    <text evidence="2">The sequence shown here is derived from an EMBL/GenBank/DDBJ whole genome shotgun (WGS) entry which is preliminary data.</text>
</comment>
<dbReference type="InterPro" id="IPR026082">
    <property type="entry name" value="ABCA"/>
</dbReference>
<dbReference type="Proteomes" id="UP000194236">
    <property type="component" value="Unassembled WGS sequence"/>
</dbReference>
<dbReference type="EMBL" id="MUJZ01051241">
    <property type="protein sequence ID" value="OTF73515.1"/>
    <property type="molecule type" value="Genomic_DNA"/>
</dbReference>
<organism evidence="2 3">
    <name type="scientific">Euroglyphus maynei</name>
    <name type="common">Mayne's house dust mite</name>
    <dbReference type="NCBI Taxonomy" id="6958"/>
    <lineage>
        <taxon>Eukaryota</taxon>
        <taxon>Metazoa</taxon>
        <taxon>Ecdysozoa</taxon>
        <taxon>Arthropoda</taxon>
        <taxon>Chelicerata</taxon>
        <taxon>Arachnida</taxon>
        <taxon>Acari</taxon>
        <taxon>Acariformes</taxon>
        <taxon>Sarcoptiformes</taxon>
        <taxon>Astigmata</taxon>
        <taxon>Psoroptidia</taxon>
        <taxon>Analgoidea</taxon>
        <taxon>Pyroglyphidae</taxon>
        <taxon>Pyroglyphinae</taxon>
        <taxon>Euroglyphus</taxon>
    </lineage>
</organism>
<protein>
    <submittedName>
        <fullName evidence="2">ABC transporter sub-family A-like protein</fullName>
    </submittedName>
</protein>
<evidence type="ECO:0000256" key="1">
    <source>
        <dbReference type="SAM" id="Phobius"/>
    </source>
</evidence>
<keyword evidence="1" id="KW-0472">Membrane</keyword>
<dbReference type="GO" id="GO:0140359">
    <property type="term" value="F:ABC-type transporter activity"/>
    <property type="evidence" value="ECO:0007669"/>
    <property type="project" value="InterPro"/>
</dbReference>
<proteinExistence type="predicted"/>
<dbReference type="GO" id="GO:0016020">
    <property type="term" value="C:membrane"/>
    <property type="evidence" value="ECO:0007669"/>
    <property type="project" value="InterPro"/>
</dbReference>
<sequence length="257" mass="30553">MFSLNRLWLLFWKNYKLRIRHPWILLFEIAVPCLFTIILVVVRSITTFDRITNTTTFQQREIQGLSVIYEFQNKLVLFGPRTNKTIELMNIFSTLTQGIKVKDFETEDEMVDYYVQKDSDSIRCGVWFNTLTNDSLDFKLRFSFAPKALSNDFEFTQVNQFTWLTARNFPMFQKPGPRTPSSDEGGPPGYLSNGFLFIQHYISRAYAYQQKPIETRKFFNHVHSYNVLRFPYPPYNNDQFMFSLQFMFPMIMMIISV</sequence>
<keyword evidence="3" id="KW-1185">Reference proteome</keyword>
<evidence type="ECO:0000313" key="2">
    <source>
        <dbReference type="EMBL" id="OTF73515.1"/>
    </source>
</evidence>
<dbReference type="OrthoDB" id="6490478at2759"/>
<accession>A0A1Y3B2F1</accession>
<dbReference type="PANTHER" id="PTHR19229">
    <property type="entry name" value="ATP-BINDING CASSETTE TRANSPORTER SUBFAMILY A ABCA"/>
    <property type="match status" value="1"/>
</dbReference>
<feature type="transmembrane region" description="Helical" evidence="1">
    <location>
        <begin position="21"/>
        <end position="42"/>
    </location>
</feature>
<keyword evidence="1" id="KW-1133">Transmembrane helix</keyword>
<name>A0A1Y3B2F1_EURMA</name>
<dbReference type="GO" id="GO:0005319">
    <property type="term" value="F:lipid transporter activity"/>
    <property type="evidence" value="ECO:0007669"/>
    <property type="project" value="TreeGrafter"/>
</dbReference>
<dbReference type="AlphaFoldDB" id="A0A1Y3B2F1"/>
<dbReference type="PANTHER" id="PTHR19229:SF250">
    <property type="entry name" value="ABC TRANSPORTER DOMAIN-CONTAINING PROTEIN-RELATED"/>
    <property type="match status" value="1"/>
</dbReference>
<gene>
    <name evidence="2" type="ORF">BLA29_005326</name>
</gene>
<evidence type="ECO:0000313" key="3">
    <source>
        <dbReference type="Proteomes" id="UP000194236"/>
    </source>
</evidence>
<keyword evidence="1" id="KW-0812">Transmembrane</keyword>
<reference evidence="2 3" key="1">
    <citation type="submission" date="2017-03" db="EMBL/GenBank/DDBJ databases">
        <title>Genome Survey of Euroglyphus maynei.</title>
        <authorList>
            <person name="Arlian L.G."/>
            <person name="Morgan M.S."/>
            <person name="Rider S.D."/>
        </authorList>
    </citation>
    <scope>NUCLEOTIDE SEQUENCE [LARGE SCALE GENOMIC DNA]</scope>
    <source>
        <strain evidence="2">Arlian Lab</strain>
        <tissue evidence="2">Whole body</tissue>
    </source>
</reference>